<dbReference type="AlphaFoldDB" id="A0A0C7P2S5"/>
<dbReference type="RefSeq" id="WP_045088042.1">
    <property type="nucleotide sequence ID" value="NZ_LN824141.1"/>
</dbReference>
<name>A0A0C7P2S5_DEFTU</name>
<dbReference type="Proteomes" id="UP000032809">
    <property type="component" value="Chromosome I"/>
</dbReference>
<dbReference type="KEGG" id="dtn:DTL3_1341"/>
<evidence type="ECO:0000259" key="1">
    <source>
        <dbReference type="Pfam" id="PF00496"/>
    </source>
</evidence>
<dbReference type="Gene3D" id="3.90.76.10">
    <property type="entry name" value="Dipeptide-binding Protein, Domain 1"/>
    <property type="match status" value="1"/>
</dbReference>
<dbReference type="InterPro" id="IPR030678">
    <property type="entry name" value="Peptide/Ni-bd"/>
</dbReference>
<dbReference type="EMBL" id="LN824141">
    <property type="protein sequence ID" value="CEP78635.1"/>
    <property type="molecule type" value="Genomic_DNA"/>
</dbReference>
<dbReference type="PANTHER" id="PTHR30290:SF65">
    <property type="entry name" value="MONOACYL PHOSPHATIDYLINOSITOL TETRAMANNOSIDE-BINDING PROTEIN LPQW-RELATED"/>
    <property type="match status" value="1"/>
</dbReference>
<evidence type="ECO:0000313" key="3">
    <source>
        <dbReference type="Proteomes" id="UP000032809"/>
    </source>
</evidence>
<proteinExistence type="predicted"/>
<keyword evidence="3" id="KW-1185">Reference proteome</keyword>
<reference evidence="3" key="1">
    <citation type="submission" date="2014-11" db="EMBL/GenBank/DDBJ databases">
        <authorList>
            <person name="Wibberg D."/>
        </authorList>
    </citation>
    <scope>NUCLEOTIDE SEQUENCE [LARGE SCALE GENOMIC DNA]</scope>
    <source>
        <strain evidence="3">L3</strain>
    </source>
</reference>
<evidence type="ECO:0000313" key="2">
    <source>
        <dbReference type="EMBL" id="CEP78635.1"/>
    </source>
</evidence>
<dbReference type="Pfam" id="PF00496">
    <property type="entry name" value="SBP_bac_5"/>
    <property type="match status" value="1"/>
</dbReference>
<organism evidence="2 3">
    <name type="scientific">Defluviitoga tunisiensis</name>
    <dbReference type="NCBI Taxonomy" id="1006576"/>
    <lineage>
        <taxon>Bacteria</taxon>
        <taxon>Thermotogati</taxon>
        <taxon>Thermotogota</taxon>
        <taxon>Thermotogae</taxon>
        <taxon>Petrotogales</taxon>
        <taxon>Petrotogaceae</taxon>
        <taxon>Defluviitoga</taxon>
    </lineage>
</organism>
<dbReference type="GO" id="GO:0043190">
    <property type="term" value="C:ATP-binding cassette (ABC) transporter complex"/>
    <property type="evidence" value="ECO:0007669"/>
    <property type="project" value="InterPro"/>
</dbReference>
<dbReference type="PANTHER" id="PTHR30290">
    <property type="entry name" value="PERIPLASMIC BINDING COMPONENT OF ABC TRANSPORTER"/>
    <property type="match status" value="1"/>
</dbReference>
<dbReference type="GO" id="GO:0042597">
    <property type="term" value="C:periplasmic space"/>
    <property type="evidence" value="ECO:0007669"/>
    <property type="project" value="UniProtKB-ARBA"/>
</dbReference>
<dbReference type="GO" id="GO:0015833">
    <property type="term" value="P:peptide transport"/>
    <property type="evidence" value="ECO:0007669"/>
    <property type="project" value="TreeGrafter"/>
</dbReference>
<protein>
    <submittedName>
        <fullName evidence="2">ABC-type dipeptide transport protein, periplasmic component</fullName>
    </submittedName>
</protein>
<dbReference type="PIRSF" id="PIRSF002741">
    <property type="entry name" value="MppA"/>
    <property type="match status" value="1"/>
</dbReference>
<dbReference type="STRING" id="1006576.DTL3_1341"/>
<gene>
    <name evidence="2" type="primary">dppA5</name>
    <name evidence="2" type="ORF">DTL3_1341</name>
</gene>
<dbReference type="FunFam" id="3.10.105.10:FF:000026">
    <property type="entry name" value="Extracellular solute-binding protein, family 5"/>
    <property type="match status" value="1"/>
</dbReference>
<dbReference type="CDD" id="cd08509">
    <property type="entry name" value="PBP2_TmCBP_oligosaccharides_like"/>
    <property type="match status" value="1"/>
</dbReference>
<dbReference type="Gene3D" id="3.10.105.10">
    <property type="entry name" value="Dipeptide-binding Protein, Domain 3"/>
    <property type="match status" value="1"/>
</dbReference>
<dbReference type="PATRIC" id="fig|1006576.9.peg.1338"/>
<feature type="domain" description="Solute-binding protein family 5" evidence="1">
    <location>
        <begin position="77"/>
        <end position="515"/>
    </location>
</feature>
<dbReference type="InterPro" id="IPR039424">
    <property type="entry name" value="SBP_5"/>
</dbReference>
<dbReference type="InterPro" id="IPR000914">
    <property type="entry name" value="SBP_5_dom"/>
</dbReference>
<accession>A0A0C7P2S5</accession>
<dbReference type="SUPFAM" id="SSF53850">
    <property type="entry name" value="Periplasmic binding protein-like II"/>
    <property type="match status" value="1"/>
</dbReference>
<dbReference type="HOGENOM" id="CLU_017028_8_3_0"/>
<dbReference type="FunFam" id="3.90.76.10:FF:000014">
    <property type="entry name" value="Extracellular solute-binding protein family 5"/>
    <property type="match status" value="1"/>
</dbReference>
<sequence>MKKSACIIVLALLLFITGLSQVAGIPREETLIVDVLSGRAGSPGNFNVFTSAWRNPDRGIQQLILEPLWIVDPTTGEVINALASEEPIYNKDFTQMTIKLRKGCYWSDGVEITADDIVYGIETAMKYTAMGSHDTFNLNVKKVYKTDNYTVVFELKEPNARFHANFIDRWGGWRPFPKHVFEKVDDPITFDFNPPISSGPYVLKDYDQAGYWTLYEKREDWERTPTGMLYGEPKPKYVLFYYYGETSNKVIAQANHNLDMTDLTIEAFRALTQRNPYTRAYRIEYPWIVNVDPCITGLTLNNEVYPYNIKDVRWALTLAIDIVDYIGIAFDGAAPMGVLHLPPTPYYLKVYYEPMEEWLKNFTLDIEVNGQPFKPYDPSATLRAAQYARERGYTVPNDINELKEMFGPGWWKYAPDVAEQLLIRNGFKRDKNGKWLLPDGTPWKITIINHPSPSHPSNRNGLAAAQQWRNFGIDVNVVTSESIQDITFFGNYEVSTNWPAPEPWGGHPDLDRVLSPFHSRVYKPIGEYAVQNGPTSRWTNPKLDKIVENMEKIDWNDPRNLELGMEGLKLLIEEMPTIPTFGYPGVVGWDEYYWTNYPGAENPYTQPYHHWPNLKYMLPYLEPTGRK</sequence>
<dbReference type="Gene3D" id="3.40.190.10">
    <property type="entry name" value="Periplasmic binding protein-like II"/>
    <property type="match status" value="1"/>
</dbReference>
<dbReference type="OrthoDB" id="9796817at2"/>
<dbReference type="GO" id="GO:1904680">
    <property type="term" value="F:peptide transmembrane transporter activity"/>
    <property type="evidence" value="ECO:0007669"/>
    <property type="project" value="TreeGrafter"/>
</dbReference>